<organism evidence="2 3">
    <name type="scientific">Nocardia cyriacigeorgica (strain GUH-2)</name>
    <dbReference type="NCBI Taxonomy" id="1127134"/>
    <lineage>
        <taxon>Bacteria</taxon>
        <taxon>Bacillati</taxon>
        <taxon>Actinomycetota</taxon>
        <taxon>Actinomycetes</taxon>
        <taxon>Mycobacteriales</taxon>
        <taxon>Nocardiaceae</taxon>
        <taxon>Nocardia</taxon>
    </lineage>
</organism>
<dbReference type="HOGENOM" id="CLU_1895066_0_0_11"/>
<feature type="transmembrane region" description="Helical" evidence="1">
    <location>
        <begin position="47"/>
        <end position="70"/>
    </location>
</feature>
<evidence type="ECO:0000313" key="2">
    <source>
        <dbReference type="EMBL" id="CCF61997.1"/>
    </source>
</evidence>
<dbReference type="eggNOG" id="ENOG5032SF0">
    <property type="taxonomic scope" value="Bacteria"/>
</dbReference>
<reference evidence="2 3" key="1">
    <citation type="journal article" date="2012" name="J. Bacteriol.">
        <title>Genome sequence of the human- and animal-pathogenic strain Nocardia cyriacigeorgica GUH-2.</title>
        <authorList>
            <person name="Zoropogui A."/>
            <person name="Pujic P."/>
            <person name="Normand P."/>
            <person name="Barbe V."/>
            <person name="Beaman B."/>
            <person name="Beaman L."/>
            <person name="Boiron P."/>
            <person name="Colinon C."/>
            <person name="Deredjian A."/>
            <person name="Graindorge A."/>
            <person name="Mangenot S."/>
            <person name="Nazaret S."/>
            <person name="Neto M."/>
            <person name="Petit S."/>
            <person name="Roche D."/>
            <person name="Vallenet D."/>
            <person name="Rodriguez-Nava V."/>
            <person name="Richard Y."/>
            <person name="Cournoyer B."/>
            <person name="Blaha D."/>
        </authorList>
    </citation>
    <scope>NUCLEOTIDE SEQUENCE [LARGE SCALE GENOMIC DNA]</scope>
    <source>
        <strain evidence="2 3">GUH-2</strain>
    </source>
</reference>
<keyword evidence="1" id="KW-0472">Membrane</keyword>
<dbReference type="STRING" id="1127134.NOCYR_1197"/>
<keyword evidence="1" id="KW-0812">Transmembrane</keyword>
<sequence length="143" mass="14749">MDTSLISPFMSIVLGATILSVVTIAFGGTFLLRVFTGAHDTNDLQKSFFRAGHAHAGVLVMLGLLLAVLGNATGASTGWADGGAIAVLVAAILMPLGFFLSVLGRDPQRPNRMIISVWLGATLLVAGLLVSGIATLVAGIDRF</sequence>
<gene>
    <name evidence="2" type="ordered locus">NOCYR_1197</name>
</gene>
<feature type="transmembrane region" description="Helical" evidence="1">
    <location>
        <begin position="82"/>
        <end position="103"/>
    </location>
</feature>
<name>H6R4C8_NOCCG</name>
<evidence type="ECO:0000313" key="3">
    <source>
        <dbReference type="Proteomes" id="UP000008190"/>
    </source>
</evidence>
<feature type="transmembrane region" description="Helical" evidence="1">
    <location>
        <begin position="115"/>
        <end position="140"/>
    </location>
</feature>
<dbReference type="AlphaFoldDB" id="H6R4C8"/>
<dbReference type="Proteomes" id="UP000008190">
    <property type="component" value="Chromosome"/>
</dbReference>
<feature type="transmembrane region" description="Helical" evidence="1">
    <location>
        <begin position="12"/>
        <end position="35"/>
    </location>
</feature>
<dbReference type="RefSeq" id="WP_014349464.1">
    <property type="nucleotide sequence ID" value="NC_016887.1"/>
</dbReference>
<dbReference type="EMBL" id="FO082843">
    <property type="protein sequence ID" value="CCF61997.1"/>
    <property type="molecule type" value="Genomic_DNA"/>
</dbReference>
<protein>
    <submittedName>
        <fullName evidence="2">Uncharacterized protein</fullName>
    </submittedName>
</protein>
<dbReference type="KEGG" id="ncy:NOCYR_1197"/>
<keyword evidence="1" id="KW-1133">Transmembrane helix</keyword>
<accession>H6R4C8</accession>
<proteinExistence type="predicted"/>
<evidence type="ECO:0000256" key="1">
    <source>
        <dbReference type="SAM" id="Phobius"/>
    </source>
</evidence>
<keyword evidence="3" id="KW-1185">Reference proteome</keyword>